<evidence type="ECO:0000256" key="1">
    <source>
        <dbReference type="SAM" id="Phobius"/>
    </source>
</evidence>
<dbReference type="Gene3D" id="2.60.40.3830">
    <property type="match status" value="1"/>
</dbReference>
<dbReference type="RefSeq" id="WP_025844880.1">
    <property type="nucleotide sequence ID" value="NZ_BJOD01000018.1"/>
</dbReference>
<evidence type="ECO:0000313" key="3">
    <source>
        <dbReference type="EMBL" id="RNB57214.1"/>
    </source>
</evidence>
<dbReference type="AlphaFoldDB" id="A0A3M8B187"/>
<sequence>MDENRWLANLKDRADQTAFRDVRFTEAMKDQVRTRISREARRSGWKRLAMPATVLVLGFLIWTALPLPQPAEHAAHPQPPVPELLPGGQLLAPDLWKPMPLISATYEQQSFSYVGEKPVRAMTDPDGLYEGQTQRFIWLLNASELSRVELVAYSSAGKRIELGSYQVMGPLHDASGHFPSGIALPDPGVWKLQVLSQGKQLGHVFVEVKKGISPANRELVEPIVRSYLETEETKLGWLPNDREVSLELLGVEAPNAERRVVYAWVKVLSKNPAHSSGVSAPMVFYLAYDGQTYRVQDMQMPEDGSRYNSSLQKLFPPNVLEQIRYRE</sequence>
<keyword evidence="1" id="KW-0812">Transmembrane</keyword>
<reference evidence="2 5" key="2">
    <citation type="submission" date="2019-06" db="EMBL/GenBank/DDBJ databases">
        <title>Whole genome shotgun sequence of Brevibacillus agri NBRC 15538.</title>
        <authorList>
            <person name="Hosoyama A."/>
            <person name="Uohara A."/>
            <person name="Ohji S."/>
            <person name="Ichikawa N."/>
        </authorList>
    </citation>
    <scope>NUCLEOTIDE SEQUENCE [LARGE SCALE GENOMIC DNA]</scope>
    <source>
        <strain evidence="2 5">NBRC 15538</strain>
    </source>
</reference>
<comment type="caution">
    <text evidence="3">The sequence shown here is derived from an EMBL/GenBank/DDBJ whole genome shotgun (WGS) entry which is preliminary data.</text>
</comment>
<evidence type="ECO:0000313" key="2">
    <source>
        <dbReference type="EMBL" id="GED26033.1"/>
    </source>
</evidence>
<gene>
    <name evidence="2" type="ORF">BAG01nite_21350</name>
    <name evidence="3" type="ORF">EB820_07990</name>
</gene>
<name>A0A3M8B187_9BACL</name>
<dbReference type="EMBL" id="BJOD01000018">
    <property type="protein sequence ID" value="GED26033.1"/>
    <property type="molecule type" value="Genomic_DNA"/>
</dbReference>
<keyword evidence="1" id="KW-0472">Membrane</keyword>
<dbReference type="EMBL" id="RHHN01000025">
    <property type="protein sequence ID" value="RNB57214.1"/>
    <property type="molecule type" value="Genomic_DNA"/>
</dbReference>
<proteinExistence type="predicted"/>
<feature type="transmembrane region" description="Helical" evidence="1">
    <location>
        <begin position="48"/>
        <end position="65"/>
    </location>
</feature>
<dbReference type="Proteomes" id="UP000276178">
    <property type="component" value="Unassembled WGS sequence"/>
</dbReference>
<organism evidence="3 4">
    <name type="scientific">Brevibacillus agri</name>
    <dbReference type="NCBI Taxonomy" id="51101"/>
    <lineage>
        <taxon>Bacteria</taxon>
        <taxon>Bacillati</taxon>
        <taxon>Bacillota</taxon>
        <taxon>Bacilli</taxon>
        <taxon>Bacillales</taxon>
        <taxon>Paenibacillaceae</taxon>
        <taxon>Brevibacillus</taxon>
    </lineage>
</organism>
<accession>A0A3M8B187</accession>
<dbReference type="Proteomes" id="UP000317180">
    <property type="component" value="Unassembled WGS sequence"/>
</dbReference>
<dbReference type="GeneID" id="82812359"/>
<keyword evidence="1" id="KW-1133">Transmembrane helix</keyword>
<reference evidence="3 4" key="1">
    <citation type="submission" date="2018-10" db="EMBL/GenBank/DDBJ databases">
        <title>Phylogenomics of Brevibacillus.</title>
        <authorList>
            <person name="Dunlap C."/>
        </authorList>
    </citation>
    <scope>NUCLEOTIDE SEQUENCE [LARGE SCALE GENOMIC DNA]</scope>
    <source>
        <strain evidence="3 4">NRRL NRS 1219</strain>
    </source>
</reference>
<evidence type="ECO:0000313" key="4">
    <source>
        <dbReference type="Proteomes" id="UP000276178"/>
    </source>
</evidence>
<dbReference type="OrthoDB" id="2381403at2"/>
<protein>
    <submittedName>
        <fullName evidence="3">Uncharacterized protein</fullName>
    </submittedName>
</protein>
<keyword evidence="5" id="KW-1185">Reference proteome</keyword>
<evidence type="ECO:0000313" key="5">
    <source>
        <dbReference type="Proteomes" id="UP000317180"/>
    </source>
</evidence>